<dbReference type="Proteomes" id="UP001172673">
    <property type="component" value="Unassembled WGS sequence"/>
</dbReference>
<dbReference type="InterPro" id="IPR038883">
    <property type="entry name" value="AN11006-like"/>
</dbReference>
<dbReference type="AlphaFoldDB" id="A0AA38WZ99"/>
<evidence type="ECO:0000313" key="2">
    <source>
        <dbReference type="Proteomes" id="UP001172673"/>
    </source>
</evidence>
<keyword evidence="2" id="KW-1185">Reference proteome</keyword>
<dbReference type="EMBL" id="JAPDRK010000020">
    <property type="protein sequence ID" value="KAJ9603873.1"/>
    <property type="molecule type" value="Genomic_DNA"/>
</dbReference>
<protein>
    <recommendedName>
        <fullName evidence="3">F-box domain-containing protein</fullName>
    </recommendedName>
</protein>
<proteinExistence type="predicted"/>
<reference evidence="1" key="1">
    <citation type="submission" date="2022-10" db="EMBL/GenBank/DDBJ databases">
        <title>Culturing micro-colonial fungi from biological soil crusts in the Mojave desert and describing Neophaeococcomyces mojavensis, and introducing the new genera and species Taxawa tesnikishii.</title>
        <authorList>
            <person name="Kurbessoian T."/>
            <person name="Stajich J.E."/>
        </authorList>
    </citation>
    <scope>NUCLEOTIDE SEQUENCE</scope>
    <source>
        <strain evidence="1">TK_41</strain>
    </source>
</reference>
<comment type="caution">
    <text evidence="1">The sequence shown here is derived from an EMBL/GenBank/DDBJ whole genome shotgun (WGS) entry which is preliminary data.</text>
</comment>
<evidence type="ECO:0008006" key="3">
    <source>
        <dbReference type="Google" id="ProtNLM"/>
    </source>
</evidence>
<name>A0AA38WZ99_9EURO</name>
<gene>
    <name evidence="1" type="ORF">H2200_011395</name>
</gene>
<organism evidence="1 2">
    <name type="scientific">Cladophialophora chaetospira</name>
    <dbReference type="NCBI Taxonomy" id="386627"/>
    <lineage>
        <taxon>Eukaryota</taxon>
        <taxon>Fungi</taxon>
        <taxon>Dikarya</taxon>
        <taxon>Ascomycota</taxon>
        <taxon>Pezizomycotina</taxon>
        <taxon>Eurotiomycetes</taxon>
        <taxon>Chaetothyriomycetidae</taxon>
        <taxon>Chaetothyriales</taxon>
        <taxon>Herpotrichiellaceae</taxon>
        <taxon>Cladophialophora</taxon>
    </lineage>
</organism>
<dbReference type="PANTHER" id="PTHR42085:SF2">
    <property type="entry name" value="F-BOX DOMAIN-CONTAINING PROTEIN"/>
    <property type="match status" value="1"/>
</dbReference>
<sequence length="276" mass="31736">MRPPNARKVATRVNRRDEAPTAFRLLDLPGEMRLQIFSYYAYAHKTVLPEDDRVQTRRHAATMEAKRQDILASKKTRISLLSVSHQVSKEWAPIFYRTTTVLINPPGNDLDTPLSSDSGANYWAQVEVGEFRRIFLSKANSRLRYVTKIKFVVYPGTYRAGPQTEAALQSLIAILQGHYLQLLSLRKVTLQAINHCWPRHVAITDSDKGDMANSFKRVMGTSVTHLEQQLALVGSRNGMWSLVRKMKYGDSRALPHIRYWDWKALKIICRREHGWC</sequence>
<evidence type="ECO:0000313" key="1">
    <source>
        <dbReference type="EMBL" id="KAJ9603873.1"/>
    </source>
</evidence>
<dbReference type="PANTHER" id="PTHR42085">
    <property type="entry name" value="F-BOX DOMAIN-CONTAINING PROTEIN"/>
    <property type="match status" value="1"/>
</dbReference>
<accession>A0AA38WZ99</accession>